<reference evidence="1 2" key="1">
    <citation type="journal article" date="2016" name="Biochim. Biophys. Acta">
        <title>Characterization of red-shifted phycobilisomes isolated from the chlorophyll f-containing cyanobacterium Halomicronema hongdechloris.</title>
        <authorList>
            <person name="Li Y."/>
            <person name="Lin Y."/>
            <person name="Garvey C.J."/>
            <person name="Birch D."/>
            <person name="Corkery R.W."/>
            <person name="Loughlin P.C."/>
            <person name="Scheer H."/>
            <person name="Willows R.D."/>
            <person name="Chen M."/>
        </authorList>
    </citation>
    <scope>NUCLEOTIDE SEQUENCE [LARGE SCALE GENOMIC DNA]</scope>
    <source>
        <strain evidence="1 2">C2206</strain>
    </source>
</reference>
<evidence type="ECO:0000313" key="2">
    <source>
        <dbReference type="Proteomes" id="UP000191901"/>
    </source>
</evidence>
<keyword evidence="2" id="KW-1185">Reference proteome</keyword>
<organism evidence="1 2">
    <name type="scientific">Halomicronema hongdechloris C2206</name>
    <dbReference type="NCBI Taxonomy" id="1641165"/>
    <lineage>
        <taxon>Bacteria</taxon>
        <taxon>Bacillati</taxon>
        <taxon>Cyanobacteriota</taxon>
        <taxon>Cyanophyceae</taxon>
        <taxon>Nodosilineales</taxon>
        <taxon>Nodosilineaceae</taxon>
        <taxon>Halomicronema</taxon>
    </lineage>
</organism>
<dbReference type="KEGG" id="hhg:XM38_021830"/>
<gene>
    <name evidence="1" type="ORF">XM38_021830</name>
</gene>
<proteinExistence type="predicted"/>
<protein>
    <submittedName>
        <fullName evidence="1">Uncharacterized protein</fullName>
    </submittedName>
</protein>
<dbReference type="Pfam" id="PF14345">
    <property type="entry name" value="GDYXXLXY"/>
    <property type="match status" value="1"/>
</dbReference>
<dbReference type="EMBL" id="CP021983">
    <property type="protein sequence ID" value="ASC71231.1"/>
    <property type="molecule type" value="Genomic_DNA"/>
</dbReference>
<dbReference type="Proteomes" id="UP000191901">
    <property type="component" value="Chromosome"/>
</dbReference>
<sequence>MALQGWITQTGQVRYGLESYYLPENQRQQINQTIAQTQSRDPQALVAGGEGGWPGQAVPIRLWVQDQPYRF</sequence>
<name>A0A1Z3HLQ1_9CYAN</name>
<dbReference type="InterPro" id="IPR025833">
    <property type="entry name" value="GDYXXLXY"/>
</dbReference>
<accession>A0A1Z3HLQ1</accession>
<evidence type="ECO:0000313" key="1">
    <source>
        <dbReference type="EMBL" id="ASC71231.1"/>
    </source>
</evidence>
<dbReference type="AlphaFoldDB" id="A0A1Z3HLQ1"/>